<gene>
    <name evidence="1" type="ORF">ACFQ4C_02335</name>
</gene>
<evidence type="ECO:0000313" key="2">
    <source>
        <dbReference type="Proteomes" id="UP001597116"/>
    </source>
</evidence>
<comment type="caution">
    <text evidence="1">The sequence shown here is derived from an EMBL/GenBank/DDBJ whole genome shotgun (WGS) entry which is preliminary data.</text>
</comment>
<reference evidence="2" key="1">
    <citation type="journal article" date="2019" name="Int. J. Syst. Evol. Microbiol.">
        <title>The Global Catalogue of Microorganisms (GCM) 10K type strain sequencing project: providing services to taxonomists for standard genome sequencing and annotation.</title>
        <authorList>
            <consortium name="The Broad Institute Genomics Platform"/>
            <consortium name="The Broad Institute Genome Sequencing Center for Infectious Disease"/>
            <person name="Wu L."/>
            <person name="Ma J."/>
        </authorList>
    </citation>
    <scope>NUCLEOTIDE SEQUENCE [LARGE SCALE GENOMIC DNA]</scope>
    <source>
        <strain evidence="2">CCUG 55608</strain>
    </source>
</reference>
<proteinExistence type="predicted"/>
<name>A0ABW3Q5Z9_9BACT</name>
<protein>
    <submittedName>
        <fullName evidence="1">Uncharacterized protein</fullName>
    </submittedName>
</protein>
<dbReference type="Proteomes" id="UP001597116">
    <property type="component" value="Unassembled WGS sequence"/>
</dbReference>
<accession>A0ABW3Q5Z9</accession>
<evidence type="ECO:0000313" key="1">
    <source>
        <dbReference type="EMBL" id="MFD1139920.1"/>
    </source>
</evidence>
<keyword evidence="2" id="KW-1185">Reference proteome</keyword>
<sequence length="58" mass="6733">MNTEVWGLNWKLWGMKPLRKHGFSGRLLRCAEFEIRHKKAGIERRFQTVHSIPASGGL</sequence>
<organism evidence="1 2">
    <name type="scientific">Larkinella insperata</name>
    <dbReference type="NCBI Taxonomy" id="332158"/>
    <lineage>
        <taxon>Bacteria</taxon>
        <taxon>Pseudomonadati</taxon>
        <taxon>Bacteroidota</taxon>
        <taxon>Cytophagia</taxon>
        <taxon>Cytophagales</taxon>
        <taxon>Spirosomataceae</taxon>
        <taxon>Larkinella</taxon>
    </lineage>
</organism>
<dbReference type="EMBL" id="JBHTLP010000002">
    <property type="protein sequence ID" value="MFD1139920.1"/>
    <property type="molecule type" value="Genomic_DNA"/>
</dbReference>